<dbReference type="Gene3D" id="1.10.10.60">
    <property type="entry name" value="Homeodomain-like"/>
    <property type="match status" value="1"/>
</dbReference>
<evidence type="ECO:0000313" key="10">
    <source>
        <dbReference type="EMBL" id="HED09873.1"/>
    </source>
</evidence>
<dbReference type="Pfam" id="PF00072">
    <property type="entry name" value="Response_reg"/>
    <property type="match status" value="1"/>
</dbReference>
<keyword evidence="1 7" id="KW-0597">Phosphoprotein</keyword>
<dbReference type="SUPFAM" id="SSF52172">
    <property type="entry name" value="CheY-like"/>
    <property type="match status" value="1"/>
</dbReference>
<dbReference type="Pfam" id="PF02954">
    <property type="entry name" value="HTH_8"/>
    <property type="match status" value="1"/>
</dbReference>
<protein>
    <submittedName>
        <fullName evidence="10">Sigma-54-dependent Fis family transcriptional regulator</fullName>
    </submittedName>
</protein>
<keyword evidence="3" id="KW-0067">ATP-binding</keyword>
<accession>A0A7V1LKX7</accession>
<keyword evidence="2" id="KW-0547">Nucleotide-binding</keyword>
<keyword evidence="4" id="KW-0902">Two-component regulatory system</keyword>
<gene>
    <name evidence="10" type="ORF">ENJ10_04240</name>
</gene>
<evidence type="ECO:0000256" key="3">
    <source>
        <dbReference type="ARBA" id="ARBA00022840"/>
    </source>
</evidence>
<feature type="domain" description="Response regulatory" evidence="9">
    <location>
        <begin position="4"/>
        <end position="118"/>
    </location>
</feature>
<dbReference type="GO" id="GO:0043565">
    <property type="term" value="F:sequence-specific DNA binding"/>
    <property type="evidence" value="ECO:0007669"/>
    <property type="project" value="InterPro"/>
</dbReference>
<evidence type="ECO:0000256" key="6">
    <source>
        <dbReference type="ARBA" id="ARBA00023163"/>
    </source>
</evidence>
<dbReference type="PANTHER" id="PTHR32071">
    <property type="entry name" value="TRANSCRIPTIONAL REGULATORY PROTEIN"/>
    <property type="match status" value="1"/>
</dbReference>
<evidence type="ECO:0000256" key="7">
    <source>
        <dbReference type="PROSITE-ProRule" id="PRU00169"/>
    </source>
</evidence>
<dbReference type="Proteomes" id="UP000886005">
    <property type="component" value="Unassembled WGS sequence"/>
</dbReference>
<dbReference type="SUPFAM" id="SSF46689">
    <property type="entry name" value="Homeodomain-like"/>
    <property type="match status" value="1"/>
</dbReference>
<dbReference type="InterPro" id="IPR058031">
    <property type="entry name" value="AAA_lid_NorR"/>
</dbReference>
<reference evidence="10" key="1">
    <citation type="journal article" date="2020" name="mSystems">
        <title>Genome- and Community-Level Interaction Insights into Carbon Utilization and Element Cycling Functions of Hydrothermarchaeota in Hydrothermal Sediment.</title>
        <authorList>
            <person name="Zhou Z."/>
            <person name="Liu Y."/>
            <person name="Xu W."/>
            <person name="Pan J."/>
            <person name="Luo Z.H."/>
            <person name="Li M."/>
        </authorList>
    </citation>
    <scope>NUCLEOTIDE SEQUENCE [LARGE SCALE GENOMIC DNA]</scope>
    <source>
        <strain evidence="10">HyVt-456</strain>
    </source>
</reference>
<dbReference type="GO" id="GO:0006355">
    <property type="term" value="P:regulation of DNA-templated transcription"/>
    <property type="evidence" value="ECO:0007669"/>
    <property type="project" value="InterPro"/>
</dbReference>
<keyword evidence="6" id="KW-0804">Transcription</keyword>
<dbReference type="PROSITE" id="PS50110">
    <property type="entry name" value="RESPONSE_REGULATORY"/>
    <property type="match status" value="1"/>
</dbReference>
<dbReference type="SMART" id="SM00448">
    <property type="entry name" value="REC"/>
    <property type="match status" value="1"/>
</dbReference>
<dbReference type="PROSITE" id="PS00688">
    <property type="entry name" value="SIGMA54_INTERACT_3"/>
    <property type="match status" value="1"/>
</dbReference>
<evidence type="ECO:0000256" key="1">
    <source>
        <dbReference type="ARBA" id="ARBA00022553"/>
    </source>
</evidence>
<dbReference type="Pfam" id="PF00158">
    <property type="entry name" value="Sigma54_activat"/>
    <property type="match status" value="1"/>
</dbReference>
<dbReference type="InterPro" id="IPR003593">
    <property type="entry name" value="AAA+_ATPase"/>
</dbReference>
<dbReference type="InterPro" id="IPR011006">
    <property type="entry name" value="CheY-like_superfamily"/>
</dbReference>
<evidence type="ECO:0000256" key="2">
    <source>
        <dbReference type="ARBA" id="ARBA00022741"/>
    </source>
</evidence>
<feature type="domain" description="Sigma-54 factor interaction" evidence="8">
    <location>
        <begin position="144"/>
        <end position="373"/>
    </location>
</feature>
<dbReference type="InterPro" id="IPR009057">
    <property type="entry name" value="Homeodomain-like_sf"/>
</dbReference>
<dbReference type="InterPro" id="IPR027417">
    <property type="entry name" value="P-loop_NTPase"/>
</dbReference>
<feature type="modified residue" description="4-aspartylphosphate" evidence="7">
    <location>
        <position position="53"/>
    </location>
</feature>
<organism evidence="10">
    <name type="scientific">Caldithrix abyssi</name>
    <dbReference type="NCBI Taxonomy" id="187145"/>
    <lineage>
        <taxon>Bacteria</taxon>
        <taxon>Pseudomonadati</taxon>
        <taxon>Calditrichota</taxon>
        <taxon>Calditrichia</taxon>
        <taxon>Calditrichales</taxon>
        <taxon>Calditrichaceae</taxon>
        <taxon>Caldithrix</taxon>
    </lineage>
</organism>
<dbReference type="Gene3D" id="3.40.50.300">
    <property type="entry name" value="P-loop containing nucleotide triphosphate hydrolases"/>
    <property type="match status" value="1"/>
</dbReference>
<dbReference type="CDD" id="cd00009">
    <property type="entry name" value="AAA"/>
    <property type="match status" value="1"/>
</dbReference>
<dbReference type="GO" id="GO:0000160">
    <property type="term" value="P:phosphorelay signal transduction system"/>
    <property type="evidence" value="ECO:0007669"/>
    <property type="project" value="UniProtKB-KW"/>
</dbReference>
<dbReference type="Gene3D" id="1.10.8.60">
    <property type="match status" value="1"/>
</dbReference>
<dbReference type="AlphaFoldDB" id="A0A7V1LKX7"/>
<evidence type="ECO:0000259" key="8">
    <source>
        <dbReference type="PROSITE" id="PS50045"/>
    </source>
</evidence>
<evidence type="ECO:0000256" key="5">
    <source>
        <dbReference type="ARBA" id="ARBA00023015"/>
    </source>
</evidence>
<keyword evidence="5" id="KW-0805">Transcription regulation</keyword>
<dbReference type="InterPro" id="IPR025944">
    <property type="entry name" value="Sigma_54_int_dom_CS"/>
</dbReference>
<comment type="caution">
    <text evidence="10">The sequence shown here is derived from an EMBL/GenBank/DDBJ whole genome shotgun (WGS) entry which is preliminary data.</text>
</comment>
<sequence length="454" mass="51225">MKYNILVVDNEEAIRHSIARVLQKTGYDVHEARNGRQALDILTGGDFALVISDKNMPHMDGIELLQEVKKEHPIIEFIMITGHGSIEDAVKAMRMGAYDFITKPFKKDELLHLTAKALERYQLTIENRRLRRQLQTIQSDRYNFIGHSEAARHIKNLITRIAPTPSNVLITGGSGTGKEVIARLIHSHSDRADRSFVAINCGAISDNLIESELFGHVRGSFTGAIRDKEGIFTVAGDGTLFLDEISTIPVNLQVKLLRVLEEHEVQPVGATKSFPVKARIIAATNRDLRQEIAAGRFREDLYFRLNVIEIDVPPLTERSDDIPLLVTWFIKKMNRELNKNVQGASAEVLHILQSYNWPGNVRELENVIERAMIFCDDELLKVEQLPAFFTDQNKEPLGLKAAIHFFERKHILSVLRITKGDKKEAARLLKVGVSSLYRKMAELGIDDTLIGNGE</sequence>
<dbReference type="GO" id="GO:0005524">
    <property type="term" value="F:ATP binding"/>
    <property type="evidence" value="ECO:0007669"/>
    <property type="project" value="UniProtKB-KW"/>
</dbReference>
<dbReference type="Pfam" id="PF25601">
    <property type="entry name" value="AAA_lid_14"/>
    <property type="match status" value="1"/>
</dbReference>
<dbReference type="EMBL" id="DRLD01000115">
    <property type="protein sequence ID" value="HED09873.1"/>
    <property type="molecule type" value="Genomic_DNA"/>
</dbReference>
<dbReference type="SUPFAM" id="SSF52540">
    <property type="entry name" value="P-loop containing nucleoside triphosphate hydrolases"/>
    <property type="match status" value="1"/>
</dbReference>
<dbReference type="Gene3D" id="3.40.50.2300">
    <property type="match status" value="1"/>
</dbReference>
<name>A0A7V1LKX7_CALAY</name>
<proteinExistence type="predicted"/>
<dbReference type="InterPro" id="IPR002078">
    <property type="entry name" value="Sigma_54_int"/>
</dbReference>
<dbReference type="FunFam" id="3.40.50.300:FF:000006">
    <property type="entry name" value="DNA-binding transcriptional regulator NtrC"/>
    <property type="match status" value="1"/>
</dbReference>
<evidence type="ECO:0000256" key="4">
    <source>
        <dbReference type="ARBA" id="ARBA00023012"/>
    </source>
</evidence>
<dbReference type="SMART" id="SM00382">
    <property type="entry name" value="AAA"/>
    <property type="match status" value="1"/>
</dbReference>
<dbReference type="PROSITE" id="PS50045">
    <property type="entry name" value="SIGMA54_INTERACT_4"/>
    <property type="match status" value="1"/>
</dbReference>
<dbReference type="FunFam" id="3.40.50.2300:FF:000018">
    <property type="entry name" value="DNA-binding transcriptional regulator NtrC"/>
    <property type="match status" value="1"/>
</dbReference>
<dbReference type="InterPro" id="IPR002197">
    <property type="entry name" value="HTH_Fis"/>
</dbReference>
<evidence type="ECO:0000259" key="9">
    <source>
        <dbReference type="PROSITE" id="PS50110"/>
    </source>
</evidence>
<dbReference type="InterPro" id="IPR001789">
    <property type="entry name" value="Sig_transdc_resp-reg_receiver"/>
</dbReference>